<evidence type="ECO:0000313" key="3">
    <source>
        <dbReference type="Proteomes" id="UP000000599"/>
    </source>
</evidence>
<keyword evidence="3" id="KW-1185">Reference proteome</keyword>
<feature type="domain" description="SET" evidence="1">
    <location>
        <begin position="68"/>
        <end position="108"/>
    </location>
</feature>
<dbReference type="Pfam" id="PF00856">
    <property type="entry name" value="SET"/>
    <property type="match status" value="1"/>
</dbReference>
<dbReference type="OMA" id="GYWLNGH"/>
<dbReference type="PANTHER" id="PTHR12350:SF19">
    <property type="entry name" value="SET DOMAIN-CONTAINING PROTEIN"/>
    <property type="match status" value="1"/>
</dbReference>
<dbReference type="Gene3D" id="2.170.270.10">
    <property type="entry name" value="SET domain"/>
    <property type="match status" value="1"/>
</dbReference>
<sequence>MVSTMTNTDNDKCMKYRVVRGTDSGYTSKLVASCSFKKGEVLEIITGATLGMKRYTTVQISEKEHIELNSDIVYLNHSCDPTCIMDVKNMLVRLIKDVPVGGELTFFYPSTEWDMDQPFRCWCKSSSCIETVNGARYLSKELLNNYFINEHILALHDKNSG</sequence>
<dbReference type="EMBL" id="CR382133">
    <property type="protein sequence ID" value="CAG84287.2"/>
    <property type="molecule type" value="Genomic_DNA"/>
</dbReference>
<gene>
    <name evidence="2" type="ordered locus">DEHA2A00286g</name>
</gene>
<dbReference type="OrthoDB" id="5984008at2759"/>
<dbReference type="InParanoid" id="Q6BZM4"/>
<dbReference type="AlphaFoldDB" id="Q6BZM4"/>
<dbReference type="HOGENOM" id="CLU_073382_2_0_1"/>
<accession>Q6BZM4</accession>
<dbReference type="Proteomes" id="UP000000599">
    <property type="component" value="Chromosome A"/>
</dbReference>
<proteinExistence type="predicted"/>
<dbReference type="InterPro" id="IPR001214">
    <property type="entry name" value="SET_dom"/>
</dbReference>
<dbReference type="VEuPathDB" id="FungiDB:DEHA2A00286g"/>
<organism evidence="2 3">
    <name type="scientific">Debaryomyces hansenii (strain ATCC 36239 / CBS 767 / BCRC 21394 / JCM 1990 / NBRC 0083 / IGC 2968)</name>
    <name type="common">Yeast</name>
    <name type="synonym">Torulaspora hansenii</name>
    <dbReference type="NCBI Taxonomy" id="284592"/>
    <lineage>
        <taxon>Eukaryota</taxon>
        <taxon>Fungi</taxon>
        <taxon>Dikarya</taxon>
        <taxon>Ascomycota</taxon>
        <taxon>Saccharomycotina</taxon>
        <taxon>Pichiomycetes</taxon>
        <taxon>Debaryomycetaceae</taxon>
        <taxon>Debaryomyces</taxon>
    </lineage>
</organism>
<dbReference type="InterPro" id="IPR053201">
    <property type="entry name" value="Flavunoidine_N-MTase"/>
</dbReference>
<evidence type="ECO:0000313" key="2">
    <source>
        <dbReference type="EMBL" id="CAG84287.2"/>
    </source>
</evidence>
<name>Q6BZM4_DEBHA</name>
<dbReference type="PANTHER" id="PTHR12350">
    <property type="entry name" value="HISTONE-LYSINE N-METHYLTRANSFERASE-RELATED"/>
    <property type="match status" value="1"/>
</dbReference>
<dbReference type="eggNOG" id="ENOG502S11B">
    <property type="taxonomic scope" value="Eukaryota"/>
</dbReference>
<dbReference type="KEGG" id="dha:DEHA2A00286g"/>
<dbReference type="RefSeq" id="XP_456345.2">
    <property type="nucleotide sequence ID" value="XM_456345.1"/>
</dbReference>
<dbReference type="InterPro" id="IPR046341">
    <property type="entry name" value="SET_dom_sf"/>
</dbReference>
<reference evidence="2 3" key="1">
    <citation type="journal article" date="2004" name="Nature">
        <title>Genome evolution in yeasts.</title>
        <authorList>
            <consortium name="Genolevures"/>
            <person name="Dujon B."/>
            <person name="Sherman D."/>
            <person name="Fischer G."/>
            <person name="Durrens P."/>
            <person name="Casaregola S."/>
            <person name="Lafontaine I."/>
            <person name="de Montigny J."/>
            <person name="Marck C."/>
            <person name="Neuveglise C."/>
            <person name="Talla E."/>
            <person name="Goffard N."/>
            <person name="Frangeul L."/>
            <person name="Aigle M."/>
            <person name="Anthouard V."/>
            <person name="Babour A."/>
            <person name="Barbe V."/>
            <person name="Barnay S."/>
            <person name="Blanchin S."/>
            <person name="Beckerich J.M."/>
            <person name="Beyne E."/>
            <person name="Bleykasten C."/>
            <person name="Boisrame A."/>
            <person name="Boyer J."/>
            <person name="Cattolico L."/>
            <person name="Confanioleri F."/>
            <person name="de Daruvar A."/>
            <person name="Despons L."/>
            <person name="Fabre E."/>
            <person name="Fairhead C."/>
            <person name="Ferry-Dumazet H."/>
            <person name="Groppi A."/>
            <person name="Hantraye F."/>
            <person name="Hennequin C."/>
            <person name="Jauniaux N."/>
            <person name="Joyet P."/>
            <person name="Kachouri R."/>
            <person name="Kerrest A."/>
            <person name="Koszul R."/>
            <person name="Lemaire M."/>
            <person name="Lesur I."/>
            <person name="Ma L."/>
            <person name="Muller H."/>
            <person name="Nicaud J.M."/>
            <person name="Nikolski M."/>
            <person name="Oztas S."/>
            <person name="Ozier-Kalogeropoulos O."/>
            <person name="Pellenz S."/>
            <person name="Potier S."/>
            <person name="Richard G.F."/>
            <person name="Straub M.L."/>
            <person name="Suleau A."/>
            <person name="Swennene D."/>
            <person name="Tekaia F."/>
            <person name="Wesolowski-Louvel M."/>
            <person name="Westhof E."/>
            <person name="Wirth B."/>
            <person name="Zeniou-Meyer M."/>
            <person name="Zivanovic I."/>
            <person name="Bolotin-Fukuhara M."/>
            <person name="Thierry A."/>
            <person name="Bouchier C."/>
            <person name="Caudron B."/>
            <person name="Scarpelli C."/>
            <person name="Gaillardin C."/>
            <person name="Weissenbach J."/>
            <person name="Wincker P."/>
            <person name="Souciet J.L."/>
        </authorList>
    </citation>
    <scope>NUCLEOTIDE SEQUENCE [LARGE SCALE GENOMIC DNA]</scope>
    <source>
        <strain evidence="3">ATCC 36239 / CBS 767 / BCRC 21394 / JCM 1990 / NBRC 0083 / IGC 2968</strain>
    </source>
</reference>
<evidence type="ECO:0000259" key="1">
    <source>
        <dbReference type="Pfam" id="PF00856"/>
    </source>
</evidence>
<dbReference type="STRING" id="284592.Q6BZM4"/>
<dbReference type="GeneID" id="2899312"/>
<protein>
    <submittedName>
        <fullName evidence="2">DEHA2A00286p</fullName>
    </submittedName>
</protein>
<dbReference type="SUPFAM" id="SSF82199">
    <property type="entry name" value="SET domain"/>
    <property type="match status" value="1"/>
</dbReference>